<dbReference type="EMBL" id="LR746266">
    <property type="protein sequence ID" value="CAA7393159.1"/>
    <property type="molecule type" value="Genomic_DNA"/>
</dbReference>
<gene>
    <name evidence="1" type="ORF">SI8410_03003950</name>
</gene>
<name>A0A7I8K6C9_SPIIN</name>
<reference evidence="1" key="1">
    <citation type="submission" date="2020-02" db="EMBL/GenBank/DDBJ databases">
        <authorList>
            <person name="Scholz U."/>
            <person name="Mascher M."/>
            <person name="Fiebig A."/>
        </authorList>
    </citation>
    <scope>NUCLEOTIDE SEQUENCE</scope>
</reference>
<dbReference type="AlphaFoldDB" id="A0A7I8K6C9"/>
<protein>
    <submittedName>
        <fullName evidence="1">Uncharacterized protein</fullName>
    </submittedName>
</protein>
<dbReference type="Proteomes" id="UP000663760">
    <property type="component" value="Chromosome 3"/>
</dbReference>
<evidence type="ECO:0000313" key="1">
    <source>
        <dbReference type="EMBL" id="CAA7393159.1"/>
    </source>
</evidence>
<accession>A0A7I8K6C9</accession>
<keyword evidence="2" id="KW-1185">Reference proteome</keyword>
<sequence>MGAPAMSLSLAVVINAEEMAAGLQCGYLCLMSAAMPDTCGVAMLVPDWIAKLCPVHGGSKISPCEGGRRGKGLGLYS</sequence>
<evidence type="ECO:0000313" key="2">
    <source>
        <dbReference type="Proteomes" id="UP000663760"/>
    </source>
</evidence>
<organism evidence="1 2">
    <name type="scientific">Spirodela intermedia</name>
    <name type="common">Intermediate duckweed</name>
    <dbReference type="NCBI Taxonomy" id="51605"/>
    <lineage>
        <taxon>Eukaryota</taxon>
        <taxon>Viridiplantae</taxon>
        <taxon>Streptophyta</taxon>
        <taxon>Embryophyta</taxon>
        <taxon>Tracheophyta</taxon>
        <taxon>Spermatophyta</taxon>
        <taxon>Magnoliopsida</taxon>
        <taxon>Liliopsida</taxon>
        <taxon>Araceae</taxon>
        <taxon>Lemnoideae</taxon>
        <taxon>Spirodela</taxon>
    </lineage>
</organism>
<proteinExistence type="predicted"/>